<dbReference type="InterPro" id="IPR042089">
    <property type="entry name" value="Peptidase_M13_dom_2"/>
</dbReference>
<dbReference type="Pfam" id="PF05649">
    <property type="entry name" value="Peptidase_M13_N"/>
    <property type="match status" value="1"/>
</dbReference>
<dbReference type="CDD" id="cd08662">
    <property type="entry name" value="M13"/>
    <property type="match status" value="1"/>
</dbReference>
<keyword evidence="3" id="KW-0645">Protease</keyword>
<accession>A0A381UVB1</accession>
<evidence type="ECO:0000256" key="6">
    <source>
        <dbReference type="ARBA" id="ARBA00022833"/>
    </source>
</evidence>
<dbReference type="Pfam" id="PF01431">
    <property type="entry name" value="Peptidase_M13"/>
    <property type="match status" value="1"/>
</dbReference>
<feature type="domain" description="Peptidase M13 N-terminal" evidence="9">
    <location>
        <begin position="36"/>
        <end position="413"/>
    </location>
</feature>
<dbReference type="PRINTS" id="PR00786">
    <property type="entry name" value="NEPRILYSIN"/>
</dbReference>
<evidence type="ECO:0000256" key="3">
    <source>
        <dbReference type="ARBA" id="ARBA00022670"/>
    </source>
</evidence>
<dbReference type="InterPro" id="IPR018497">
    <property type="entry name" value="Peptidase_M13_C"/>
</dbReference>
<dbReference type="AlphaFoldDB" id="A0A381UVB1"/>
<keyword evidence="5" id="KW-0378">Hydrolase</keyword>
<evidence type="ECO:0000256" key="1">
    <source>
        <dbReference type="ARBA" id="ARBA00001947"/>
    </source>
</evidence>
<dbReference type="InterPro" id="IPR000718">
    <property type="entry name" value="Peptidase_M13"/>
</dbReference>
<dbReference type="Gene3D" id="1.10.1380.10">
    <property type="entry name" value="Neutral endopeptidase , domain2"/>
    <property type="match status" value="1"/>
</dbReference>
<gene>
    <name evidence="10" type="ORF">METZ01_LOCUS83727</name>
</gene>
<dbReference type="PANTHER" id="PTHR11733">
    <property type="entry name" value="ZINC METALLOPROTEASE FAMILY M13 NEPRILYSIN-RELATED"/>
    <property type="match status" value="1"/>
</dbReference>
<dbReference type="EMBL" id="UINC01007000">
    <property type="protein sequence ID" value="SVA30873.1"/>
    <property type="molecule type" value="Genomic_DNA"/>
</dbReference>
<evidence type="ECO:0000259" key="8">
    <source>
        <dbReference type="Pfam" id="PF01431"/>
    </source>
</evidence>
<keyword evidence="7" id="KW-0482">Metalloprotease</keyword>
<protein>
    <recommendedName>
        <fullName evidence="11">Peptidase M13 N-terminal domain-containing protein</fullName>
    </recommendedName>
</protein>
<evidence type="ECO:0000256" key="5">
    <source>
        <dbReference type="ARBA" id="ARBA00022801"/>
    </source>
</evidence>
<dbReference type="InterPro" id="IPR008753">
    <property type="entry name" value="Peptidase_M13_N"/>
</dbReference>
<dbReference type="GO" id="GO:0005886">
    <property type="term" value="C:plasma membrane"/>
    <property type="evidence" value="ECO:0007669"/>
    <property type="project" value="TreeGrafter"/>
</dbReference>
<dbReference type="GO" id="GO:0046872">
    <property type="term" value="F:metal ion binding"/>
    <property type="evidence" value="ECO:0007669"/>
    <property type="project" value="UniProtKB-KW"/>
</dbReference>
<dbReference type="InterPro" id="IPR024079">
    <property type="entry name" value="MetalloPept_cat_dom_sf"/>
</dbReference>
<dbReference type="Gene3D" id="3.40.390.10">
    <property type="entry name" value="Collagenase (Catalytic Domain)"/>
    <property type="match status" value="1"/>
</dbReference>
<evidence type="ECO:0000256" key="2">
    <source>
        <dbReference type="ARBA" id="ARBA00007357"/>
    </source>
</evidence>
<reference evidence="10" key="1">
    <citation type="submission" date="2018-05" db="EMBL/GenBank/DDBJ databases">
        <authorList>
            <person name="Lanie J.A."/>
            <person name="Ng W.-L."/>
            <person name="Kazmierczak K.M."/>
            <person name="Andrzejewski T.M."/>
            <person name="Davidsen T.M."/>
            <person name="Wayne K.J."/>
            <person name="Tettelin H."/>
            <person name="Glass J.I."/>
            <person name="Rusch D."/>
            <person name="Podicherti R."/>
            <person name="Tsui H.-C.T."/>
            <person name="Winkler M.E."/>
        </authorList>
    </citation>
    <scope>NUCLEOTIDE SEQUENCE</scope>
</reference>
<dbReference type="SUPFAM" id="SSF55486">
    <property type="entry name" value="Metalloproteases ('zincins'), catalytic domain"/>
    <property type="match status" value="1"/>
</dbReference>
<dbReference type="GO" id="GO:0004222">
    <property type="term" value="F:metalloendopeptidase activity"/>
    <property type="evidence" value="ECO:0007669"/>
    <property type="project" value="InterPro"/>
</dbReference>
<dbReference type="PANTHER" id="PTHR11733:SF167">
    <property type="entry name" value="FI17812P1-RELATED"/>
    <property type="match status" value="1"/>
</dbReference>
<evidence type="ECO:0000259" key="9">
    <source>
        <dbReference type="Pfam" id="PF05649"/>
    </source>
</evidence>
<comment type="similarity">
    <text evidence="2">Belongs to the peptidase M13 family.</text>
</comment>
<evidence type="ECO:0000256" key="7">
    <source>
        <dbReference type="ARBA" id="ARBA00023049"/>
    </source>
</evidence>
<evidence type="ECO:0000313" key="10">
    <source>
        <dbReference type="EMBL" id="SVA30873.1"/>
    </source>
</evidence>
<feature type="domain" description="Peptidase M13 C-terminal" evidence="8">
    <location>
        <begin position="465"/>
        <end position="662"/>
    </location>
</feature>
<comment type="cofactor">
    <cofactor evidence="1">
        <name>Zn(2+)</name>
        <dbReference type="ChEBI" id="CHEBI:29105"/>
    </cofactor>
</comment>
<dbReference type="GO" id="GO:0016485">
    <property type="term" value="P:protein processing"/>
    <property type="evidence" value="ECO:0007669"/>
    <property type="project" value="TreeGrafter"/>
</dbReference>
<dbReference type="PROSITE" id="PS51257">
    <property type="entry name" value="PROKAR_LIPOPROTEIN"/>
    <property type="match status" value="1"/>
</dbReference>
<keyword evidence="6" id="KW-0862">Zinc</keyword>
<proteinExistence type="inferred from homology"/>
<organism evidence="10">
    <name type="scientific">marine metagenome</name>
    <dbReference type="NCBI Taxonomy" id="408172"/>
    <lineage>
        <taxon>unclassified sequences</taxon>
        <taxon>metagenomes</taxon>
        <taxon>ecological metagenomes</taxon>
    </lineage>
</organism>
<evidence type="ECO:0000256" key="4">
    <source>
        <dbReference type="ARBA" id="ARBA00022723"/>
    </source>
</evidence>
<evidence type="ECO:0008006" key="11">
    <source>
        <dbReference type="Google" id="ProtNLM"/>
    </source>
</evidence>
<name>A0A381UVB1_9ZZZZ</name>
<sequence>MKKIFIISLVGILFSCSDPQLESGVNKSDFNEDIRPQDSMYDYVNSKWLSETEIPDDQLGWGSYMTLREESFQNQNKLIKELISNGTTQESGSEASQIVNLYLSFMDREIVNNLGSAPIQEDIERINEITTVDDIWKYFASSVIKGRSTPLYFAVYDDLKNPLDYTIYFGQNGLGLPDRDYYLEDKPHYVTAREEYPKYLENIFILAKLDNVNLRASNAFEVEYNLAKVQLSRTERRDPQKTYNPLDSSELDLLTKEKFIIWLRGLKIDGYDRFIIESPSYLSELSELLGALSVEKWRDYLIARLVTGSSGALSDNFVEESFRFSKILTGREELPALWKRGVGLTNSVMGDALGKIYIKSYFPPEYKKRMTDLVNNLLFAFKVGIEELEWMSEETKVKALDKLGKLNVKIGYPEIWDDYEDLELRSDDLFGNLKRAAEFEFLEAIEKLTEKVDRRKWAMSPQTVNAYFSPTKNEIVFPAAYLQPPNFIPSADDAVNYGAIGVTIGHEISHAFDDKGSQYDGDGKLNNWWSDQDRRIFDEKTKRLVDQYSKYEPVPGININGELTLGENIADLAGAKASFRAYKISLKGNRSPLIDGLTGEQRFFIGSAQSNRVKFRKEIEAMRVATDPHSPARFRIDGVIVNMEEFHQAFNTKEGDKLFRDVEDIIKIW</sequence>
<dbReference type="PROSITE" id="PS51885">
    <property type="entry name" value="NEPRILYSIN"/>
    <property type="match status" value="1"/>
</dbReference>
<keyword evidence="4" id="KW-0479">Metal-binding</keyword>